<reference evidence="2" key="1">
    <citation type="submission" date="2021-08" db="EMBL/GenBank/DDBJ databases">
        <title>WGS assembly of Ceratopteris richardii.</title>
        <authorList>
            <person name="Marchant D.B."/>
            <person name="Chen G."/>
            <person name="Jenkins J."/>
            <person name="Shu S."/>
            <person name="Leebens-Mack J."/>
            <person name="Grimwood J."/>
            <person name="Schmutz J."/>
            <person name="Soltis P."/>
            <person name="Soltis D."/>
            <person name="Chen Z.-H."/>
        </authorList>
    </citation>
    <scope>NUCLEOTIDE SEQUENCE</scope>
    <source>
        <strain evidence="2">Whitten #5841</strain>
        <tissue evidence="2">Leaf</tissue>
    </source>
</reference>
<feature type="compositionally biased region" description="Polar residues" evidence="1">
    <location>
        <begin position="226"/>
        <end position="245"/>
    </location>
</feature>
<evidence type="ECO:0000256" key="1">
    <source>
        <dbReference type="SAM" id="MobiDB-lite"/>
    </source>
</evidence>
<dbReference type="OMA" id="NEATICQ"/>
<dbReference type="AlphaFoldDB" id="A0A8T2RF86"/>
<evidence type="ECO:0000313" key="2">
    <source>
        <dbReference type="EMBL" id="KAH7294238.1"/>
    </source>
</evidence>
<feature type="region of interest" description="Disordered" evidence="1">
    <location>
        <begin position="215"/>
        <end position="245"/>
    </location>
</feature>
<evidence type="ECO:0000313" key="3">
    <source>
        <dbReference type="Proteomes" id="UP000825935"/>
    </source>
</evidence>
<dbReference type="PANTHER" id="PTHR33431">
    <property type="entry name" value="ENABLED-LIKE PROTEIN (DUF1635)"/>
    <property type="match status" value="1"/>
</dbReference>
<gene>
    <name evidence="2" type="ORF">KP509_28G062200</name>
</gene>
<comment type="caution">
    <text evidence="2">The sequence shown here is derived from an EMBL/GenBank/DDBJ whole genome shotgun (WGS) entry which is preliminary data.</text>
</comment>
<dbReference type="InterPro" id="IPR012862">
    <property type="entry name" value="DUF1635"/>
</dbReference>
<protein>
    <submittedName>
        <fullName evidence="2">Uncharacterized protein</fullName>
    </submittedName>
</protein>
<organism evidence="2 3">
    <name type="scientific">Ceratopteris richardii</name>
    <name type="common">Triangle waterfern</name>
    <dbReference type="NCBI Taxonomy" id="49495"/>
    <lineage>
        <taxon>Eukaryota</taxon>
        <taxon>Viridiplantae</taxon>
        <taxon>Streptophyta</taxon>
        <taxon>Embryophyta</taxon>
        <taxon>Tracheophyta</taxon>
        <taxon>Polypodiopsida</taxon>
        <taxon>Polypodiidae</taxon>
        <taxon>Polypodiales</taxon>
        <taxon>Pteridineae</taxon>
        <taxon>Pteridaceae</taxon>
        <taxon>Parkerioideae</taxon>
        <taxon>Ceratopteris</taxon>
    </lineage>
</organism>
<dbReference type="Pfam" id="PF07795">
    <property type="entry name" value="DUF1635"/>
    <property type="match status" value="2"/>
</dbReference>
<proteinExistence type="predicted"/>
<dbReference type="EMBL" id="CM035433">
    <property type="protein sequence ID" value="KAH7294238.1"/>
    <property type="molecule type" value="Genomic_DNA"/>
</dbReference>
<accession>A0A8T2RF86</accession>
<dbReference type="OrthoDB" id="784654at2759"/>
<dbReference type="PANTHER" id="PTHR33431:SF3">
    <property type="entry name" value="ENABLED-LIKE PROTEIN (DUF1635)"/>
    <property type="match status" value="1"/>
</dbReference>
<dbReference type="Proteomes" id="UP000825935">
    <property type="component" value="Chromosome 28"/>
</dbReference>
<sequence length="476" mass="52591">MMENSAASIFTEANFSCLPLAWSTSAETVEELHDNLMPTAMELQIAREATRSQSRMNEATICQLQLLLDTTRKERDIAIRKCNKLQKCILGFSNSLQTSKVPSTESLDSLLRLSVTAPSSPSQLSHPASPAMDTTAVGKPVRSVCDDKACDLFFEERINARHDCAMMDDIFAQLGPNPGINGVSMADSEQPPFYMDVLNDDLSLHENESLNLNEFEAEKSPKSAWDSPNTSGKSSWSVRGSNDSRNVLMRQSSSISTAGSQAVLESMCFKSSPPDTSRNPATINMSKISIQTAATEAIPQPIMLPNVTHHRCKTPQMKANHVEFSLPESHLSREVALPEKGKLLQAVMQAGPLLQNLLIAGPLPQWRYPPPQLSIMDISKVPMDQNSLPQYVSSPTDMRLGLSNVMPEYPSPIMDSSNPLCQFQHTPLAYFAASVHGSVPHNRFDAGRRNFEARPTHPAHLIPQRKLRRFSPIRVK</sequence>
<name>A0A8T2RF86_CERRI</name>
<keyword evidence="3" id="KW-1185">Reference proteome</keyword>